<gene>
    <name evidence="11" type="ORF">ODALV1_LOCUS22716</name>
</gene>
<feature type="compositionally biased region" description="Basic and acidic residues" evidence="9">
    <location>
        <begin position="196"/>
        <end position="208"/>
    </location>
</feature>
<feature type="domain" description="C2H2-type" evidence="10">
    <location>
        <begin position="466"/>
        <end position="494"/>
    </location>
</feature>
<feature type="domain" description="C2H2-type" evidence="10">
    <location>
        <begin position="561"/>
        <end position="584"/>
    </location>
</feature>
<evidence type="ECO:0000256" key="5">
    <source>
        <dbReference type="ARBA" id="ARBA00023015"/>
    </source>
</evidence>
<evidence type="ECO:0000256" key="8">
    <source>
        <dbReference type="PROSITE-ProRule" id="PRU00042"/>
    </source>
</evidence>
<comment type="subcellular location">
    <subcellularLocation>
        <location evidence="1">Nucleus</location>
    </subcellularLocation>
</comment>
<feature type="region of interest" description="Disordered" evidence="9">
    <location>
        <begin position="998"/>
        <end position="1027"/>
    </location>
</feature>
<keyword evidence="3 8" id="KW-0863">Zinc-finger</keyword>
<keyword evidence="6" id="KW-0804">Transcription</keyword>
<evidence type="ECO:0000256" key="3">
    <source>
        <dbReference type="ARBA" id="ARBA00022771"/>
    </source>
</evidence>
<feature type="region of interest" description="Disordered" evidence="9">
    <location>
        <begin position="196"/>
        <end position="217"/>
    </location>
</feature>
<feature type="domain" description="C2H2-type" evidence="10">
    <location>
        <begin position="435"/>
        <end position="463"/>
    </location>
</feature>
<dbReference type="SUPFAM" id="SSF57667">
    <property type="entry name" value="beta-beta-alpha zinc fingers"/>
    <property type="match status" value="4"/>
</dbReference>
<feature type="domain" description="C2H2-type" evidence="10">
    <location>
        <begin position="759"/>
        <end position="786"/>
    </location>
</feature>
<evidence type="ECO:0000256" key="4">
    <source>
        <dbReference type="ARBA" id="ARBA00022833"/>
    </source>
</evidence>
<feature type="domain" description="C2H2-type" evidence="10">
    <location>
        <begin position="909"/>
        <end position="938"/>
    </location>
</feature>
<sequence length="1047" mass="120165">MFVMMSPKFCFVCLKRVTDNSKNEDNNQKQLKTNSSSSSLYPKFFSFIYKYFKFGAPASLSPNNDNPIFSNLSKTKETSENDSEEHHLISLFCESCEGVISTICCLYSELLAAQLRLSWKLGELGELLEGAKNEVSDKLWNVLARSLAAQLTIDADKKVEISHVNELRNELMVKCAQQRELSPKILVNPVANPESFQKRDRVGHESGRPIRSSELSLTPDDFVGKTNCINYSRINVQSPTPSCSESVVDDDNRIKIEVESGLEEEEDDPMGNAWFPEGEFESRNPDLKPGSSSWGHGTRRSQRLQPHQSGYGSRLENLNESDDNDPEFKVESASEDSDNNTSKEDSPSESEWSEAEASQNRKSKSVGKKKARTTGTKTLNKAGQRASIRRAPKKVKVPDDVINEQCDHCGKILTVEKDFKIHLKNSERTCPKKTKQCCFCWRSFGYHQSLKMHMKMWHENVQQPFFCCESQCGEMFYNGAELGEHLQSHSNSYSANQCLTCGLSFITPDFLKLHEILHTKPNEWGHNCRGRIRCPSCSSEFGTAVELQDHYSKEHGLGLKFECPKCDEIFSTNLSLAFHFKNSHVPLALSNESSNVTSKEFMLQHNPIKVKREPPPKKCKRVGSSKKPKPKPRCIHKKKLTKQLKPEKDSSQICPVCGKQLSKTGRGALESHLLTHMSLEERQQQGKLYICEMCGKNYGKPEYLKTHVKYVHEKTIPTTIQNLKCMYPSCTRLFRTKSKHMDRQNHVEQDHVPQTEFEFFCRICGRVFVNEERLQKHSKFHLGEKEYKCHLCPNSYGYKISLSTHLKSGHGIGREGDFFNCSAPNCDNKYASLYVLQKHMRDEHNIKSKKRRKRDPTNKNWVYRAKPLLMGVKCMYPSCPRFFKTGNQRKKDRQEHVEKEHCQNAEYSFMCRVCGRVFINQERLEAHNKTHIELEERPWKCGQCSRSYFNKCSLDTHVKEVHEMEQKDSYPCTESNCTRVLGSLYALRKHLRLAHNAGKRRNRGKLYSDSERKRKPANTGRPPIVKKDLEMLVKATSSQAPIFPDTK</sequence>
<keyword evidence="7" id="KW-0539">Nucleus</keyword>
<dbReference type="Gene3D" id="3.30.160.60">
    <property type="entry name" value="Classic Zinc Finger"/>
    <property type="match status" value="5"/>
</dbReference>
<feature type="compositionally biased region" description="Acidic residues" evidence="9">
    <location>
        <begin position="260"/>
        <end position="269"/>
    </location>
</feature>
<feature type="region of interest" description="Disordered" evidence="9">
    <location>
        <begin position="258"/>
        <end position="394"/>
    </location>
</feature>
<dbReference type="EMBL" id="CAXLJM020000075">
    <property type="protein sequence ID" value="CAL8128957.1"/>
    <property type="molecule type" value="Genomic_DNA"/>
</dbReference>
<dbReference type="PROSITE" id="PS00028">
    <property type="entry name" value="ZINC_FINGER_C2H2_1"/>
    <property type="match status" value="11"/>
</dbReference>
<accession>A0ABP1RIZ1</accession>
<dbReference type="PANTHER" id="PTHR46179">
    <property type="entry name" value="ZINC FINGER PROTEIN"/>
    <property type="match status" value="1"/>
</dbReference>
<proteinExistence type="predicted"/>
<feature type="domain" description="C2H2-type" evidence="10">
    <location>
        <begin position="970"/>
        <end position="1000"/>
    </location>
</feature>
<evidence type="ECO:0000313" key="11">
    <source>
        <dbReference type="EMBL" id="CAL8128957.1"/>
    </source>
</evidence>
<feature type="region of interest" description="Disordered" evidence="9">
    <location>
        <begin position="610"/>
        <end position="633"/>
    </location>
</feature>
<feature type="compositionally biased region" description="Basic residues" evidence="9">
    <location>
        <begin position="617"/>
        <end position="633"/>
    </location>
</feature>
<dbReference type="InterPro" id="IPR051061">
    <property type="entry name" value="Zinc_finger_trans_reg"/>
</dbReference>
<keyword evidence="12" id="KW-1185">Reference proteome</keyword>
<dbReference type="PROSITE" id="PS50157">
    <property type="entry name" value="ZINC_FINGER_C2H2_2"/>
    <property type="match status" value="10"/>
</dbReference>
<comment type="caution">
    <text evidence="11">The sequence shown here is derived from an EMBL/GenBank/DDBJ whole genome shotgun (WGS) entry which is preliminary data.</text>
</comment>
<feature type="compositionally biased region" description="Basic residues" evidence="9">
    <location>
        <begin position="361"/>
        <end position="372"/>
    </location>
</feature>
<dbReference type="SMART" id="SM00355">
    <property type="entry name" value="ZnF_C2H2"/>
    <property type="match status" value="15"/>
</dbReference>
<feature type="domain" description="C2H2-type" evidence="10">
    <location>
        <begin position="939"/>
        <end position="967"/>
    </location>
</feature>
<evidence type="ECO:0000256" key="7">
    <source>
        <dbReference type="ARBA" id="ARBA00023242"/>
    </source>
</evidence>
<keyword evidence="4" id="KW-0862">Zinc</keyword>
<dbReference type="InterPro" id="IPR013087">
    <property type="entry name" value="Znf_C2H2_type"/>
</dbReference>
<dbReference type="Proteomes" id="UP001642540">
    <property type="component" value="Unassembled WGS sequence"/>
</dbReference>
<keyword evidence="5" id="KW-0805">Transcription regulation</keyword>
<protein>
    <recommendedName>
        <fullName evidence="10">C2H2-type domain-containing protein</fullName>
    </recommendedName>
</protein>
<name>A0ABP1RIZ1_9HEXA</name>
<dbReference type="InterPro" id="IPR036236">
    <property type="entry name" value="Znf_C2H2_sf"/>
</dbReference>
<organism evidence="11 12">
    <name type="scientific">Orchesella dallaii</name>
    <dbReference type="NCBI Taxonomy" id="48710"/>
    <lineage>
        <taxon>Eukaryota</taxon>
        <taxon>Metazoa</taxon>
        <taxon>Ecdysozoa</taxon>
        <taxon>Arthropoda</taxon>
        <taxon>Hexapoda</taxon>
        <taxon>Collembola</taxon>
        <taxon>Entomobryomorpha</taxon>
        <taxon>Entomobryoidea</taxon>
        <taxon>Orchesellidae</taxon>
        <taxon>Orchesellinae</taxon>
        <taxon>Orchesella</taxon>
    </lineage>
</organism>
<evidence type="ECO:0000313" key="12">
    <source>
        <dbReference type="Proteomes" id="UP001642540"/>
    </source>
</evidence>
<evidence type="ECO:0000256" key="9">
    <source>
        <dbReference type="SAM" id="MobiDB-lite"/>
    </source>
</evidence>
<evidence type="ECO:0000259" key="10">
    <source>
        <dbReference type="PROSITE" id="PS50157"/>
    </source>
</evidence>
<evidence type="ECO:0000256" key="6">
    <source>
        <dbReference type="ARBA" id="ARBA00023163"/>
    </source>
</evidence>
<keyword evidence="2" id="KW-0479">Metal-binding</keyword>
<dbReference type="Pfam" id="PF00096">
    <property type="entry name" value="zf-C2H2"/>
    <property type="match status" value="1"/>
</dbReference>
<dbReference type="PANTHER" id="PTHR46179:SF13">
    <property type="entry name" value="C2H2-TYPE DOMAIN-CONTAINING PROTEIN"/>
    <property type="match status" value="1"/>
</dbReference>
<feature type="domain" description="C2H2-type" evidence="10">
    <location>
        <begin position="689"/>
        <end position="717"/>
    </location>
</feature>
<feature type="domain" description="C2H2-type" evidence="10">
    <location>
        <begin position="496"/>
        <end position="523"/>
    </location>
</feature>
<feature type="domain" description="C2H2-type" evidence="10">
    <location>
        <begin position="787"/>
        <end position="815"/>
    </location>
</feature>
<evidence type="ECO:0000256" key="2">
    <source>
        <dbReference type="ARBA" id="ARBA00022723"/>
    </source>
</evidence>
<reference evidence="11 12" key="1">
    <citation type="submission" date="2024-08" db="EMBL/GenBank/DDBJ databases">
        <authorList>
            <person name="Cucini C."/>
            <person name="Frati F."/>
        </authorList>
    </citation>
    <scope>NUCLEOTIDE SEQUENCE [LARGE SCALE GENOMIC DNA]</scope>
</reference>
<evidence type="ECO:0000256" key="1">
    <source>
        <dbReference type="ARBA" id="ARBA00004123"/>
    </source>
</evidence>